<protein>
    <submittedName>
        <fullName evidence="2">Uncharacterized protein</fullName>
    </submittedName>
</protein>
<organism evidence="2 3">
    <name type="scientific">Perkinsus olseni</name>
    <name type="common">Perkinsus atlanticus</name>
    <dbReference type="NCBI Taxonomy" id="32597"/>
    <lineage>
        <taxon>Eukaryota</taxon>
        <taxon>Sar</taxon>
        <taxon>Alveolata</taxon>
        <taxon>Perkinsozoa</taxon>
        <taxon>Perkinsea</taxon>
        <taxon>Perkinsida</taxon>
        <taxon>Perkinsidae</taxon>
        <taxon>Perkinsus</taxon>
    </lineage>
</organism>
<sequence length="335" mass="36230">MSSVASRTRAKRASTLSPLASGRSDPQQHYHPRTVTPDEFAEFRDQVGNSLKGLTDALTSMTSQLTELQASRVPPAVVNPDQDPPTSVAANHQPPPPVLTPERDPLMHPGPLGTPPSGPVMMSGVRMSGVQPTPRLMGTYVDLPTPTGPVVSPPSYGQPPTLNPAPRMAPFMSNAAPVTSLSPGLTAVTRTVPERRAVWGSKVFSEVLASVRKSAKLPGAPYKGTGDPRCLGEFLRELEIDLTFAAGDEVWMLAFLLNMLSHGFDLLRTEVQIISGQPLSEDTVIAHYLNGLGQRAQRFAEVHLSSVTTFGELRRRIRAFWKSKTKYKQTPVTVA</sequence>
<reference evidence="2 3" key="1">
    <citation type="submission" date="2020-04" db="EMBL/GenBank/DDBJ databases">
        <title>Perkinsus olseni comparative genomics.</title>
        <authorList>
            <person name="Bogema D.R."/>
        </authorList>
    </citation>
    <scope>NUCLEOTIDE SEQUENCE [LARGE SCALE GENOMIC DNA]</scope>
    <source>
        <strain evidence="2">ATCC PRA-179</strain>
    </source>
</reference>
<feature type="region of interest" description="Disordered" evidence="1">
    <location>
        <begin position="1"/>
        <end position="39"/>
    </location>
</feature>
<accession>A0A7J6KWM9</accession>
<proteinExistence type="predicted"/>
<evidence type="ECO:0000256" key="1">
    <source>
        <dbReference type="SAM" id="MobiDB-lite"/>
    </source>
</evidence>
<dbReference type="Proteomes" id="UP000570595">
    <property type="component" value="Unassembled WGS sequence"/>
</dbReference>
<dbReference type="EMBL" id="JABAHT010000881">
    <property type="protein sequence ID" value="KAF4651274.1"/>
    <property type="molecule type" value="Genomic_DNA"/>
</dbReference>
<name>A0A7J6KWM9_PEROL</name>
<gene>
    <name evidence="2" type="ORF">FOZ61_010621</name>
</gene>
<feature type="region of interest" description="Disordered" evidence="1">
    <location>
        <begin position="66"/>
        <end position="116"/>
    </location>
</feature>
<evidence type="ECO:0000313" key="3">
    <source>
        <dbReference type="Proteomes" id="UP000570595"/>
    </source>
</evidence>
<comment type="caution">
    <text evidence="2">The sequence shown here is derived from an EMBL/GenBank/DDBJ whole genome shotgun (WGS) entry which is preliminary data.</text>
</comment>
<evidence type="ECO:0000313" key="2">
    <source>
        <dbReference type="EMBL" id="KAF4651274.1"/>
    </source>
</evidence>
<dbReference type="AlphaFoldDB" id="A0A7J6KWM9"/>
<dbReference type="OrthoDB" id="10499323at2759"/>